<dbReference type="EMBL" id="MSLT01000023">
    <property type="protein sequence ID" value="OUD12153.1"/>
    <property type="molecule type" value="Genomic_DNA"/>
</dbReference>
<feature type="binding site" evidence="11">
    <location>
        <position position="95"/>
    </location>
    <ligand>
        <name>substrate</name>
    </ligand>
</feature>
<keyword evidence="6 9" id="KW-0520">NAD</keyword>
<feature type="active site" description="Proton acceptor" evidence="10">
    <location>
        <position position="157"/>
    </location>
</feature>
<dbReference type="PRINTS" id="PR00081">
    <property type="entry name" value="GDHRDH"/>
</dbReference>
<evidence type="ECO:0000256" key="5">
    <source>
        <dbReference type="ARBA" id="ARBA00023002"/>
    </source>
</evidence>
<dbReference type="PIRSF" id="PIRSF000094">
    <property type="entry name" value="Enoyl-ACP_rdct"/>
    <property type="match status" value="1"/>
</dbReference>
<dbReference type="Gene3D" id="1.10.8.400">
    <property type="entry name" value="Enoyl acyl carrier protein reductase"/>
    <property type="match status" value="1"/>
</dbReference>
<feature type="binding site" evidence="12">
    <location>
        <begin position="193"/>
        <end position="197"/>
    </location>
    <ligand>
        <name>NAD(+)</name>
        <dbReference type="ChEBI" id="CHEBI:57540"/>
    </ligand>
</feature>
<evidence type="ECO:0000256" key="4">
    <source>
        <dbReference type="ARBA" id="ARBA00022832"/>
    </source>
</evidence>
<keyword evidence="4" id="KW-0276">Fatty acid metabolism</keyword>
<evidence type="ECO:0000256" key="3">
    <source>
        <dbReference type="ARBA" id="ARBA00022516"/>
    </source>
</evidence>
<dbReference type="UniPathway" id="UPA00094"/>
<proteinExistence type="inferred from homology"/>
<evidence type="ECO:0000256" key="9">
    <source>
        <dbReference type="PIRNR" id="PIRNR000094"/>
    </source>
</evidence>
<dbReference type="RefSeq" id="WP_086489063.1">
    <property type="nucleotide sequence ID" value="NZ_MSLT01000023.1"/>
</dbReference>
<gene>
    <name evidence="13" type="ORF">TPSD3_13580</name>
</gene>
<protein>
    <recommendedName>
        <fullName evidence="9">Enoyl-[acyl-carrier-protein] reductase [NADH]</fullName>
        <ecNumber evidence="9">1.3.1.9</ecNumber>
    </recommendedName>
</protein>
<feature type="binding site" evidence="12">
    <location>
        <position position="40"/>
    </location>
    <ligand>
        <name>NAD(+)</name>
        <dbReference type="ChEBI" id="CHEBI:57540"/>
    </ligand>
</feature>
<evidence type="ECO:0000256" key="1">
    <source>
        <dbReference type="ARBA" id="ARBA00005194"/>
    </source>
</evidence>
<evidence type="ECO:0000256" key="12">
    <source>
        <dbReference type="PIRSR" id="PIRSR000094-3"/>
    </source>
</evidence>
<keyword evidence="5 9" id="KW-0560">Oxidoreductase</keyword>
<dbReference type="OrthoDB" id="9803628at2"/>
<comment type="pathway">
    <text evidence="1">Lipid metabolism; fatty acid biosynthesis.</text>
</comment>
<dbReference type="PANTHER" id="PTHR43159">
    <property type="entry name" value="ENOYL-[ACYL-CARRIER-PROTEIN] REDUCTASE"/>
    <property type="match status" value="1"/>
</dbReference>
<dbReference type="FunFam" id="1.10.8.400:FF:000001">
    <property type="entry name" value="Enoyl-[acyl-carrier-protein] reductase [NADH]"/>
    <property type="match status" value="1"/>
</dbReference>
<feature type="active site" description="Proton acceptor" evidence="10">
    <location>
        <position position="147"/>
    </location>
</feature>
<evidence type="ECO:0000313" key="13">
    <source>
        <dbReference type="EMBL" id="OUD12153.1"/>
    </source>
</evidence>
<dbReference type="InterPro" id="IPR002347">
    <property type="entry name" value="SDR_fam"/>
</dbReference>
<evidence type="ECO:0000256" key="7">
    <source>
        <dbReference type="ARBA" id="ARBA00023098"/>
    </source>
</evidence>
<keyword evidence="8 9" id="KW-0275">Fatty acid biosynthesis</keyword>
<dbReference type="Gene3D" id="3.40.50.720">
    <property type="entry name" value="NAD(P)-binding Rossmann-like Domain"/>
    <property type="match status" value="1"/>
</dbReference>
<feature type="binding site" evidence="12">
    <location>
        <begin position="64"/>
        <end position="65"/>
    </location>
    <ligand>
        <name>NAD(+)</name>
        <dbReference type="ChEBI" id="CHEBI:57540"/>
    </ligand>
</feature>
<dbReference type="EC" id="1.3.1.9" evidence="9"/>
<comment type="catalytic activity">
    <reaction evidence="9">
        <text>a 2,3-saturated acyl-[ACP] + NAD(+) = a (2E)-enoyl-[ACP] + NADH + H(+)</text>
        <dbReference type="Rhea" id="RHEA:10240"/>
        <dbReference type="Rhea" id="RHEA-COMP:9925"/>
        <dbReference type="Rhea" id="RHEA-COMP:9926"/>
        <dbReference type="ChEBI" id="CHEBI:15378"/>
        <dbReference type="ChEBI" id="CHEBI:57540"/>
        <dbReference type="ChEBI" id="CHEBI:57945"/>
        <dbReference type="ChEBI" id="CHEBI:78784"/>
        <dbReference type="ChEBI" id="CHEBI:78785"/>
        <dbReference type="EC" id="1.3.1.9"/>
    </reaction>
</comment>
<evidence type="ECO:0000256" key="11">
    <source>
        <dbReference type="PIRSR" id="PIRSR000094-2"/>
    </source>
</evidence>
<reference evidence="13 14" key="1">
    <citation type="submission" date="2016-12" db="EMBL/GenBank/DDBJ databases">
        <title>Thioflexothrix psekupsii D3 genome sequencing and assembly.</title>
        <authorList>
            <person name="Fomenkov A."/>
            <person name="Vincze T."/>
            <person name="Grabovich M."/>
            <person name="Anton B.P."/>
            <person name="Dubinina G."/>
            <person name="Orlova M."/>
            <person name="Belousova E."/>
            <person name="Roberts R.J."/>
        </authorList>
    </citation>
    <scope>NUCLEOTIDE SEQUENCE [LARGE SCALE GENOMIC DNA]</scope>
    <source>
        <strain evidence="13">D3</strain>
    </source>
</reference>
<dbReference type="Proteomes" id="UP000194798">
    <property type="component" value="Unassembled WGS sequence"/>
</dbReference>
<feature type="binding site" evidence="12">
    <location>
        <position position="13"/>
    </location>
    <ligand>
        <name>NAD(+)</name>
        <dbReference type="ChEBI" id="CHEBI:57540"/>
    </ligand>
</feature>
<comment type="similarity">
    <text evidence="2 9">Belongs to the short-chain dehydrogenases/reductases (SDR) family. FabI subfamily.</text>
</comment>
<comment type="caution">
    <text evidence="13">The sequence shown here is derived from an EMBL/GenBank/DDBJ whole genome shotgun (WGS) entry which is preliminary data.</text>
</comment>
<evidence type="ECO:0000256" key="6">
    <source>
        <dbReference type="ARBA" id="ARBA00023027"/>
    </source>
</evidence>
<dbReference type="GO" id="GO:0006633">
    <property type="term" value="P:fatty acid biosynthetic process"/>
    <property type="evidence" value="ECO:0007669"/>
    <property type="project" value="UniProtKB-UniPathway"/>
</dbReference>
<keyword evidence="7" id="KW-0443">Lipid metabolism</keyword>
<evidence type="ECO:0000256" key="2">
    <source>
        <dbReference type="ARBA" id="ARBA00009233"/>
    </source>
</evidence>
<dbReference type="InterPro" id="IPR036291">
    <property type="entry name" value="NAD(P)-bd_dom_sf"/>
</dbReference>
<dbReference type="Pfam" id="PF13561">
    <property type="entry name" value="adh_short_C2"/>
    <property type="match status" value="1"/>
</dbReference>
<accession>A0A251X3S7</accession>
<dbReference type="FunFam" id="3.40.50.720:FF:000054">
    <property type="entry name" value="Enoyl-[acyl-carrier-protein] reductase [NADH]"/>
    <property type="match status" value="1"/>
</dbReference>
<feature type="binding site" evidence="12">
    <location>
        <position position="92"/>
    </location>
    <ligand>
        <name>NAD(+)</name>
        <dbReference type="ChEBI" id="CHEBI:57540"/>
    </ligand>
</feature>
<evidence type="ECO:0000256" key="8">
    <source>
        <dbReference type="ARBA" id="ARBA00023160"/>
    </source>
</evidence>
<dbReference type="AlphaFoldDB" id="A0A251X3S7"/>
<evidence type="ECO:0000256" key="10">
    <source>
        <dbReference type="PIRSR" id="PIRSR000094-1"/>
    </source>
</evidence>
<dbReference type="InterPro" id="IPR014358">
    <property type="entry name" value="Enoyl-ACP_Rdtase_NADH"/>
</dbReference>
<organism evidence="13 14">
    <name type="scientific">Thioflexithrix psekupsensis</name>
    <dbReference type="NCBI Taxonomy" id="1570016"/>
    <lineage>
        <taxon>Bacteria</taxon>
        <taxon>Pseudomonadati</taxon>
        <taxon>Pseudomonadota</taxon>
        <taxon>Gammaproteobacteria</taxon>
        <taxon>Thiotrichales</taxon>
        <taxon>Thioflexithrix</taxon>
    </lineage>
</organism>
<dbReference type="SUPFAM" id="SSF51735">
    <property type="entry name" value="NAD(P)-binding Rossmann-fold domains"/>
    <property type="match status" value="1"/>
</dbReference>
<dbReference type="PANTHER" id="PTHR43159:SF2">
    <property type="entry name" value="ENOYL-[ACYL-CARRIER-PROTEIN] REDUCTASE [NADH], CHLOROPLASTIC"/>
    <property type="match status" value="1"/>
</dbReference>
<dbReference type="CDD" id="cd05372">
    <property type="entry name" value="ENR_SDR"/>
    <property type="match status" value="1"/>
</dbReference>
<feature type="binding site" evidence="12">
    <location>
        <begin position="19"/>
        <end position="20"/>
    </location>
    <ligand>
        <name>NAD(+)</name>
        <dbReference type="ChEBI" id="CHEBI:57540"/>
    </ligand>
</feature>
<dbReference type="GO" id="GO:0004318">
    <property type="term" value="F:enoyl-[acyl-carrier-protein] reductase (NADH) activity"/>
    <property type="evidence" value="ECO:0007669"/>
    <property type="project" value="UniProtKB-EC"/>
</dbReference>
<keyword evidence="3 9" id="KW-0444">Lipid biosynthesis</keyword>
<name>A0A251X3S7_9GAMM</name>
<sequence>MGFLAGKKALIVGLASTRSIAWGIAQAMHREGAELAFTYQNEKLQSRVEDMAKQCGSSIVLPCDVKYDEQIATVFEQLQKQWNGLDILVHSVAYAPAEELKGEYLENGTRDGFLTAHEISVYSLSALAKAALPMMSGRQSSIVTLSYLGSVRVLPNYNVMGLAKASLEANVRYLAYSLGPKGIRVNGISAGPIRTLAAAGISDFRSMLTYVEQNAPLRRNVTIEDVGNTAAFLCSDLALGITGEITYVDAGFNITAMGGYA</sequence>
<evidence type="ECO:0000313" key="14">
    <source>
        <dbReference type="Proteomes" id="UP000194798"/>
    </source>
</evidence>
<keyword evidence="14" id="KW-1185">Reference proteome</keyword>
<feature type="binding site" evidence="12">
    <location>
        <position position="164"/>
    </location>
    <ligand>
        <name>NAD(+)</name>
        <dbReference type="ChEBI" id="CHEBI:57540"/>
    </ligand>
</feature>